<accession>A0A8T5GFJ6</accession>
<feature type="domain" description="4Fe-4S ferredoxin-type" evidence="1">
    <location>
        <begin position="62"/>
        <end position="91"/>
    </location>
</feature>
<sequence>MVEIIAITGGKGGTGKSTVATSLAYELSKNNSVLLVDADVDCPNDHLLLNIKREKTRTVFQRIPKFDLEKCNSCGKCGETCKYNAIISINKQKPIFIQEQCNGCGACEIICPEKAISWNKKEIGNLSKGKREKLTLLSGELKASQPVSEFIVNELNIEIEKCENEYDYVIIDTAAGTHCPVIAAFEKAEKIIAVTEPTPLGQHDLKIILRLLKIIKKEGKIVINKSDIGNQDGIKKLAQEFNTEIKFNIPYSKEIVDSYSRGEPVKIGNILELIK</sequence>
<proteinExistence type="predicted"/>
<organism evidence="2 3">
    <name type="scientific">Candidatus Iainarchaeum sp</name>
    <dbReference type="NCBI Taxonomy" id="3101447"/>
    <lineage>
        <taxon>Archaea</taxon>
        <taxon>Candidatus Iainarchaeota</taxon>
        <taxon>Candidatus Iainarchaeia</taxon>
        <taxon>Candidatus Iainarchaeales</taxon>
        <taxon>Candidatus Iainarchaeaceae</taxon>
        <taxon>Candidatus Iainarchaeum</taxon>
    </lineage>
</organism>
<dbReference type="Pfam" id="PF01656">
    <property type="entry name" value="CbiA"/>
    <property type="match status" value="1"/>
</dbReference>
<dbReference type="Gene3D" id="3.40.50.300">
    <property type="entry name" value="P-loop containing nucleotide triphosphate hydrolases"/>
    <property type="match status" value="1"/>
</dbReference>
<dbReference type="Proteomes" id="UP000722459">
    <property type="component" value="Unassembled WGS sequence"/>
</dbReference>
<dbReference type="SUPFAM" id="SSF54862">
    <property type="entry name" value="4Fe-4S ferredoxins"/>
    <property type="match status" value="1"/>
</dbReference>
<evidence type="ECO:0000313" key="3">
    <source>
        <dbReference type="Proteomes" id="UP000722459"/>
    </source>
</evidence>
<dbReference type="Gene3D" id="3.30.70.20">
    <property type="match status" value="1"/>
</dbReference>
<dbReference type="InterPro" id="IPR017900">
    <property type="entry name" value="4Fe4S_Fe_S_CS"/>
</dbReference>
<reference evidence="2" key="1">
    <citation type="journal article" date="2021" name="ISME J.">
        <title>Mercury methylation by metabolically versatile and cosmopolitan marine bacteria.</title>
        <authorList>
            <person name="Lin H."/>
            <person name="Ascher D.B."/>
            <person name="Myung Y."/>
            <person name="Lamborg C.H."/>
            <person name="Hallam S.J."/>
            <person name="Gionfriddo C.M."/>
            <person name="Holt K.E."/>
            <person name="Moreau J.W."/>
        </authorList>
    </citation>
    <scope>NUCLEOTIDE SEQUENCE</scope>
    <source>
        <strain evidence="2">SI075_bin30</strain>
    </source>
</reference>
<dbReference type="InterPro" id="IPR027417">
    <property type="entry name" value="P-loop_NTPase"/>
</dbReference>
<dbReference type="EMBL" id="JABJNZ010000039">
    <property type="protein sequence ID" value="MBT4870498.1"/>
    <property type="molecule type" value="Genomic_DNA"/>
</dbReference>
<dbReference type="InterPro" id="IPR002586">
    <property type="entry name" value="CobQ/CobB/MinD/ParA_Nub-bd_dom"/>
</dbReference>
<dbReference type="PANTHER" id="PTHR43063:SF1">
    <property type="entry name" value="4FE-4S CLUSTER CONTAINING PARA FAMILY ATPASE PROTEIN"/>
    <property type="match status" value="1"/>
</dbReference>
<dbReference type="InterPro" id="IPR017896">
    <property type="entry name" value="4Fe4S_Fe-S-bd"/>
</dbReference>
<dbReference type="PANTHER" id="PTHR43063">
    <property type="entry name" value="4FE-4S CLUSTER CONTAINING PARA FAMILY ATPASE PROTEIN"/>
    <property type="match status" value="1"/>
</dbReference>
<feature type="domain" description="4Fe-4S ferredoxin-type" evidence="1">
    <location>
        <begin position="92"/>
        <end position="121"/>
    </location>
</feature>
<name>A0A8T5GFJ6_9ARCH</name>
<protein>
    <submittedName>
        <fullName evidence="2">P-loop NTPase</fullName>
    </submittedName>
</protein>
<dbReference type="GO" id="GO:0016491">
    <property type="term" value="F:oxidoreductase activity"/>
    <property type="evidence" value="ECO:0007669"/>
    <property type="project" value="UniProtKB-ARBA"/>
</dbReference>
<comment type="caution">
    <text evidence="2">The sequence shown here is derived from an EMBL/GenBank/DDBJ whole genome shotgun (WGS) entry which is preliminary data.</text>
</comment>
<dbReference type="PROSITE" id="PS51379">
    <property type="entry name" value="4FE4S_FER_2"/>
    <property type="match status" value="2"/>
</dbReference>
<evidence type="ECO:0000259" key="1">
    <source>
        <dbReference type="PROSITE" id="PS51379"/>
    </source>
</evidence>
<dbReference type="SUPFAM" id="SSF52540">
    <property type="entry name" value="P-loop containing nucleoside triphosphate hydrolases"/>
    <property type="match status" value="1"/>
</dbReference>
<dbReference type="PROSITE" id="PS00198">
    <property type="entry name" value="4FE4S_FER_1"/>
    <property type="match status" value="1"/>
</dbReference>
<dbReference type="Pfam" id="PF00037">
    <property type="entry name" value="Fer4"/>
    <property type="match status" value="2"/>
</dbReference>
<dbReference type="AlphaFoldDB" id="A0A8T5GFJ6"/>
<evidence type="ECO:0000313" key="2">
    <source>
        <dbReference type="EMBL" id="MBT4870498.1"/>
    </source>
</evidence>
<gene>
    <name evidence="2" type="ORF">HON47_02910</name>
</gene>